<evidence type="ECO:0000256" key="3">
    <source>
        <dbReference type="ARBA" id="ARBA00022960"/>
    </source>
</evidence>
<comment type="caution">
    <text evidence="9">The sequence shown here is derived from an EMBL/GenBank/DDBJ whole genome shotgun (WGS) entry which is preliminary data.</text>
</comment>
<dbReference type="GO" id="GO:0071555">
    <property type="term" value="P:cell wall organization"/>
    <property type="evidence" value="ECO:0007669"/>
    <property type="project" value="UniProtKB-KW"/>
</dbReference>
<keyword evidence="3" id="KW-0133">Cell shape</keyword>
<evidence type="ECO:0000313" key="10">
    <source>
        <dbReference type="Proteomes" id="UP000623842"/>
    </source>
</evidence>
<organism evidence="9 10">
    <name type="scientific">Thalassotalea marina</name>
    <dbReference type="NCBI Taxonomy" id="1673741"/>
    <lineage>
        <taxon>Bacteria</taxon>
        <taxon>Pseudomonadati</taxon>
        <taxon>Pseudomonadota</taxon>
        <taxon>Gammaproteobacteria</taxon>
        <taxon>Alteromonadales</taxon>
        <taxon>Colwelliaceae</taxon>
        <taxon>Thalassotalea</taxon>
    </lineage>
</organism>
<name>A0A919ENF5_9GAMM</name>
<dbReference type="NCBIfam" id="TIGR03019">
    <property type="entry name" value="pepcterm_femAB"/>
    <property type="match status" value="1"/>
</dbReference>
<dbReference type="AlphaFoldDB" id="A0A919ENF5"/>
<evidence type="ECO:0000256" key="6">
    <source>
        <dbReference type="ARBA" id="ARBA00023316"/>
    </source>
</evidence>
<dbReference type="InterPro" id="IPR003447">
    <property type="entry name" value="FEMABX"/>
</dbReference>
<dbReference type="GO" id="GO:0016755">
    <property type="term" value="F:aminoacyltransferase activity"/>
    <property type="evidence" value="ECO:0007669"/>
    <property type="project" value="InterPro"/>
</dbReference>
<dbReference type="PANTHER" id="PTHR36174">
    <property type="entry name" value="LIPID II:GLYCINE GLYCYLTRANSFERASE"/>
    <property type="match status" value="1"/>
</dbReference>
<proteinExistence type="inferred from homology"/>
<dbReference type="PANTHER" id="PTHR36174:SF1">
    <property type="entry name" value="LIPID II:GLYCINE GLYCYLTRANSFERASE"/>
    <property type="match status" value="1"/>
</dbReference>
<dbReference type="RefSeq" id="WP_189772170.1">
    <property type="nucleotide sequence ID" value="NZ_BNCK01000007.1"/>
</dbReference>
<dbReference type="Proteomes" id="UP000623842">
    <property type="component" value="Unassembled WGS sequence"/>
</dbReference>
<evidence type="ECO:0000256" key="5">
    <source>
        <dbReference type="ARBA" id="ARBA00023315"/>
    </source>
</evidence>
<dbReference type="GO" id="GO:0008360">
    <property type="term" value="P:regulation of cell shape"/>
    <property type="evidence" value="ECO:0007669"/>
    <property type="project" value="UniProtKB-KW"/>
</dbReference>
<dbReference type="InterPro" id="IPR038740">
    <property type="entry name" value="BioF2-like_GNAT_dom"/>
</dbReference>
<dbReference type="EMBL" id="BNCK01000007">
    <property type="protein sequence ID" value="GHF99381.1"/>
    <property type="molecule type" value="Genomic_DNA"/>
</dbReference>
<reference evidence="9" key="1">
    <citation type="journal article" date="2014" name="Int. J. Syst. Evol. Microbiol.">
        <title>Complete genome sequence of Corynebacterium casei LMG S-19264T (=DSM 44701T), isolated from a smear-ripened cheese.</title>
        <authorList>
            <consortium name="US DOE Joint Genome Institute (JGI-PGF)"/>
            <person name="Walter F."/>
            <person name="Albersmeier A."/>
            <person name="Kalinowski J."/>
            <person name="Ruckert C."/>
        </authorList>
    </citation>
    <scope>NUCLEOTIDE SEQUENCE</scope>
    <source>
        <strain evidence="9">KCTC 42731</strain>
    </source>
</reference>
<keyword evidence="6" id="KW-0961">Cell wall biogenesis/degradation</keyword>
<gene>
    <name evidence="9" type="ORF">GCM10017161_29760</name>
</gene>
<dbReference type="GO" id="GO:0009252">
    <property type="term" value="P:peptidoglycan biosynthetic process"/>
    <property type="evidence" value="ECO:0007669"/>
    <property type="project" value="UniProtKB-KW"/>
</dbReference>
<keyword evidence="7" id="KW-0175">Coiled coil</keyword>
<dbReference type="PROSITE" id="PS51191">
    <property type="entry name" value="FEMABX"/>
    <property type="match status" value="1"/>
</dbReference>
<evidence type="ECO:0000256" key="4">
    <source>
        <dbReference type="ARBA" id="ARBA00022984"/>
    </source>
</evidence>
<dbReference type="SUPFAM" id="SSF55729">
    <property type="entry name" value="Acyl-CoA N-acyltransferases (Nat)"/>
    <property type="match status" value="1"/>
</dbReference>
<evidence type="ECO:0000313" key="9">
    <source>
        <dbReference type="EMBL" id="GHF99381.1"/>
    </source>
</evidence>
<keyword evidence="4" id="KW-0573">Peptidoglycan synthesis</keyword>
<dbReference type="Gene3D" id="3.40.630.30">
    <property type="match status" value="1"/>
</dbReference>
<sequence length="343" mass="39317">MSVTITIINAAQHQVWNEYVEQHQNGSFFHLAGWQTVIENSFGHACYYLMAQGDTGVCGVLPLVEVKSALFGHALVSTPFCVYGGAIADSDDILRQLEARAKEISEQLQVDYLELRYRHAQDNGMLLKQAHATFGCEIAEDSEQILAKVKKKQRAVIRHSLQNDLQYEFSQEIDVFYQLLSESYRNLGTPIFSKKYFSELVHTFSESSDILLIKDANGQPSNAVMNFYFKDQVLPYYGGGNADARHIKSADFMYYQVMCHAREKGCNWYDFGRSKNDSGPYKYKKNWGMEPEPLHYYYHLVKATELPNLSPNNPKYKMFINLWQKLPLSISQMIGPFLSKYLG</sequence>
<evidence type="ECO:0000256" key="2">
    <source>
        <dbReference type="ARBA" id="ARBA00022679"/>
    </source>
</evidence>
<accession>A0A919ENF5</accession>
<dbReference type="Pfam" id="PF13480">
    <property type="entry name" value="Acetyltransf_6"/>
    <property type="match status" value="1"/>
</dbReference>
<keyword evidence="5" id="KW-0012">Acyltransferase</keyword>
<feature type="coiled-coil region" evidence="7">
    <location>
        <begin position="87"/>
        <end position="114"/>
    </location>
</feature>
<reference evidence="9" key="2">
    <citation type="submission" date="2020-09" db="EMBL/GenBank/DDBJ databases">
        <authorList>
            <person name="Sun Q."/>
            <person name="Kim S."/>
        </authorList>
    </citation>
    <scope>NUCLEOTIDE SEQUENCE</scope>
    <source>
        <strain evidence="9">KCTC 42731</strain>
    </source>
</reference>
<keyword evidence="2" id="KW-0808">Transferase</keyword>
<dbReference type="InterPro" id="IPR017469">
    <property type="entry name" value="PEP-CTERM_FemAB-rel"/>
</dbReference>
<evidence type="ECO:0000256" key="7">
    <source>
        <dbReference type="SAM" id="Coils"/>
    </source>
</evidence>
<feature type="domain" description="BioF2-like acetyltransferase" evidence="8">
    <location>
        <begin position="151"/>
        <end position="284"/>
    </location>
</feature>
<evidence type="ECO:0000256" key="1">
    <source>
        <dbReference type="ARBA" id="ARBA00009943"/>
    </source>
</evidence>
<dbReference type="InterPro" id="IPR016181">
    <property type="entry name" value="Acyl_CoA_acyltransferase"/>
</dbReference>
<comment type="similarity">
    <text evidence="1">Belongs to the FemABX family.</text>
</comment>
<protein>
    <submittedName>
        <fullName evidence="9">Peptidoglycan bridge formation protein FemAB</fullName>
    </submittedName>
</protein>
<dbReference type="InterPro" id="IPR050644">
    <property type="entry name" value="PG_Glycine_Bridge_Synth"/>
</dbReference>
<keyword evidence="10" id="KW-1185">Reference proteome</keyword>
<evidence type="ECO:0000259" key="8">
    <source>
        <dbReference type="Pfam" id="PF13480"/>
    </source>
</evidence>